<dbReference type="GO" id="GO:0003677">
    <property type="term" value="F:DNA binding"/>
    <property type="evidence" value="ECO:0007669"/>
    <property type="project" value="InterPro"/>
</dbReference>
<feature type="signal peptide" evidence="2">
    <location>
        <begin position="1"/>
        <end position="17"/>
    </location>
</feature>
<keyword evidence="5" id="KW-1185">Reference proteome</keyword>
<organism evidence="4 5">
    <name type="scientific">Helicoverpa armigera</name>
    <name type="common">Cotton bollworm</name>
    <name type="synonym">Heliothis armigera</name>
    <dbReference type="NCBI Taxonomy" id="29058"/>
    <lineage>
        <taxon>Eukaryota</taxon>
        <taxon>Metazoa</taxon>
        <taxon>Ecdysozoa</taxon>
        <taxon>Arthropoda</taxon>
        <taxon>Hexapoda</taxon>
        <taxon>Insecta</taxon>
        <taxon>Pterygota</taxon>
        <taxon>Neoptera</taxon>
        <taxon>Endopterygota</taxon>
        <taxon>Lepidoptera</taxon>
        <taxon>Glossata</taxon>
        <taxon>Ditrysia</taxon>
        <taxon>Noctuoidea</taxon>
        <taxon>Noctuidae</taxon>
        <taxon>Heliothinae</taxon>
        <taxon>Helicoverpa</taxon>
    </lineage>
</organism>
<dbReference type="Gene3D" id="1.10.10.60">
    <property type="entry name" value="Homeodomain-like"/>
    <property type="match status" value="1"/>
</dbReference>
<feature type="chain" id="PRO_5016174714" description="HTH psq-type domain-containing protein" evidence="2">
    <location>
        <begin position="18"/>
        <end position="133"/>
    </location>
</feature>
<keyword evidence="2" id="KW-0732">Signal</keyword>
<dbReference type="GO" id="GO:0005634">
    <property type="term" value="C:nucleus"/>
    <property type="evidence" value="ECO:0007669"/>
    <property type="project" value="UniProtKB-SubCell"/>
</dbReference>
<dbReference type="OrthoDB" id="10065929at2759"/>
<dbReference type="InterPro" id="IPR007889">
    <property type="entry name" value="HTH_Psq"/>
</dbReference>
<protein>
    <recommendedName>
        <fullName evidence="3">HTH psq-type domain-containing protein</fullName>
    </recommendedName>
</protein>
<feature type="domain" description="HTH psq-type" evidence="3">
    <location>
        <begin position="34"/>
        <end position="72"/>
    </location>
</feature>
<reference evidence="4 5" key="1">
    <citation type="journal article" date="2017" name="BMC Biol.">
        <title>Genomic innovations, transcriptional plasticity and gene loss underlying the evolution and divergence of two highly polyphagous and invasive Helicoverpa pest species.</title>
        <authorList>
            <person name="Pearce S.L."/>
            <person name="Clarke D.F."/>
            <person name="East P.D."/>
            <person name="Elfekih S."/>
            <person name="Gordon K.H."/>
            <person name="Jermiin L.S."/>
            <person name="McGaughran A."/>
            <person name="Oakeshott J.G."/>
            <person name="Papanikolaou A."/>
            <person name="Perera O.P."/>
            <person name="Rane R.V."/>
            <person name="Richards S."/>
            <person name="Tay W.T."/>
            <person name="Walsh T.K."/>
            <person name="Anderson A."/>
            <person name="Anderson C.J."/>
            <person name="Asgari S."/>
            <person name="Board P.G."/>
            <person name="Bretschneider A."/>
            <person name="Campbell P.M."/>
            <person name="Chertemps T."/>
            <person name="Christeller J.T."/>
            <person name="Coppin C.W."/>
            <person name="Downes S.J."/>
            <person name="Duan G."/>
            <person name="Farnsworth C.A."/>
            <person name="Good R.T."/>
            <person name="Han L.B."/>
            <person name="Han Y.C."/>
            <person name="Hatje K."/>
            <person name="Horne I."/>
            <person name="Huang Y.P."/>
            <person name="Hughes D.S."/>
            <person name="Jacquin-Joly E."/>
            <person name="James W."/>
            <person name="Jhangiani S."/>
            <person name="Kollmar M."/>
            <person name="Kuwar S.S."/>
            <person name="Li S."/>
            <person name="Liu N.Y."/>
            <person name="Maibeche M.T."/>
            <person name="Miller J.R."/>
            <person name="Montagne N."/>
            <person name="Perry T."/>
            <person name="Qu J."/>
            <person name="Song S.V."/>
            <person name="Sutton G.G."/>
            <person name="Vogel H."/>
            <person name="Walenz B.P."/>
            <person name="Xu W."/>
            <person name="Zhang H.J."/>
            <person name="Zou Z."/>
            <person name="Batterham P."/>
            <person name="Edwards O.R."/>
            <person name="Feyereisen R."/>
            <person name="Gibbs R.A."/>
            <person name="Heckel D.G."/>
            <person name="McGrath A."/>
            <person name="Robin C."/>
            <person name="Scherer S.E."/>
            <person name="Worley K.C."/>
            <person name="Wu Y.D."/>
        </authorList>
    </citation>
    <scope>NUCLEOTIDE SEQUENCE [LARGE SCALE GENOMIC DNA]</scope>
    <source>
        <strain evidence="4">Harm_GR_Male_#8</strain>
        <tissue evidence="4">Whole organism</tissue>
    </source>
</reference>
<name>A0A2W1BHK2_HELAM</name>
<evidence type="ECO:0000256" key="1">
    <source>
        <dbReference type="ARBA" id="ARBA00004123"/>
    </source>
</evidence>
<evidence type="ECO:0000256" key="2">
    <source>
        <dbReference type="SAM" id="SignalP"/>
    </source>
</evidence>
<dbReference type="SUPFAM" id="SSF46689">
    <property type="entry name" value="Homeodomain-like"/>
    <property type="match status" value="1"/>
</dbReference>
<evidence type="ECO:0000313" key="5">
    <source>
        <dbReference type="Proteomes" id="UP000249218"/>
    </source>
</evidence>
<dbReference type="AlphaFoldDB" id="A0A2W1BHK2"/>
<sequence length="133" mass="15299">MILYILLLINCFRNIMSRDHKKKPGSRRYINYSDELLNEALSKVVTGAMSLRAASREYNNPFGTLSNKYKGNFTRTPGAQPIFSHTEEKSLLKAAAKCSDWGYPLTALDLRFFAKAYLDRQGRHVARFQNILY</sequence>
<dbReference type="Proteomes" id="UP000249218">
    <property type="component" value="Unassembled WGS sequence"/>
</dbReference>
<dbReference type="Pfam" id="PF05225">
    <property type="entry name" value="HTH_psq"/>
    <property type="match status" value="1"/>
</dbReference>
<proteinExistence type="predicted"/>
<accession>A0A2W1BHK2</accession>
<evidence type="ECO:0000313" key="4">
    <source>
        <dbReference type="EMBL" id="PZC74318.1"/>
    </source>
</evidence>
<gene>
    <name evidence="4" type="primary">HaOG208010</name>
    <name evidence="4" type="ORF">B5X24_HaOG208010</name>
</gene>
<evidence type="ECO:0000259" key="3">
    <source>
        <dbReference type="Pfam" id="PF05225"/>
    </source>
</evidence>
<dbReference type="InterPro" id="IPR009057">
    <property type="entry name" value="Homeodomain-like_sf"/>
</dbReference>
<comment type="subcellular location">
    <subcellularLocation>
        <location evidence="1">Nucleus</location>
    </subcellularLocation>
</comment>
<dbReference type="EMBL" id="KZ150057">
    <property type="protein sequence ID" value="PZC74318.1"/>
    <property type="molecule type" value="Genomic_DNA"/>
</dbReference>